<keyword evidence="8" id="KW-0961">Cell wall biogenesis/degradation</keyword>
<feature type="site" description="Transition state stabilizer" evidence="9">
    <location>
        <position position="71"/>
    </location>
</feature>
<dbReference type="PANTHER" id="PTHR43126">
    <property type="entry name" value="D-ALANYL-D-ALANINE DIPEPTIDASE"/>
    <property type="match status" value="1"/>
</dbReference>
<dbReference type="GO" id="GO:0006508">
    <property type="term" value="P:proteolysis"/>
    <property type="evidence" value="ECO:0007669"/>
    <property type="project" value="UniProtKB-KW"/>
</dbReference>
<dbReference type="Pfam" id="PF01427">
    <property type="entry name" value="Peptidase_M15"/>
    <property type="match status" value="1"/>
</dbReference>
<evidence type="ECO:0000256" key="9">
    <source>
        <dbReference type="HAMAP-Rule" id="MF_01924"/>
    </source>
</evidence>
<gene>
    <name evidence="10" type="ORF">SINU_06925</name>
</gene>
<keyword evidence="2 9" id="KW-0645">Protease</keyword>
<evidence type="ECO:0000256" key="7">
    <source>
        <dbReference type="ARBA" id="ARBA00023049"/>
    </source>
</evidence>
<evidence type="ECO:0000256" key="3">
    <source>
        <dbReference type="ARBA" id="ARBA00022723"/>
    </source>
</evidence>
<dbReference type="AlphaFoldDB" id="A0A0U1QPB6"/>
<dbReference type="EMBL" id="AFVQ02000083">
    <property type="protein sequence ID" value="KLI02641.1"/>
    <property type="molecule type" value="Genomic_DNA"/>
</dbReference>
<dbReference type="GO" id="GO:0008270">
    <property type="term" value="F:zinc ion binding"/>
    <property type="evidence" value="ECO:0007669"/>
    <property type="project" value="UniProtKB-UniRule"/>
</dbReference>
<evidence type="ECO:0000256" key="6">
    <source>
        <dbReference type="ARBA" id="ARBA00022997"/>
    </source>
</evidence>
<evidence type="ECO:0000313" key="10">
    <source>
        <dbReference type="EMBL" id="KLI02641.1"/>
    </source>
</evidence>
<dbReference type="PANTHER" id="PTHR43126:SF2">
    <property type="entry name" value="D-ALANYL-D-ALANINE DIPEPTIDASE"/>
    <property type="match status" value="1"/>
</dbReference>
<dbReference type="InterPro" id="IPR009045">
    <property type="entry name" value="Zn_M74/Hedgehog-like"/>
</dbReference>
<dbReference type="GO" id="GO:0008237">
    <property type="term" value="F:metallopeptidase activity"/>
    <property type="evidence" value="ECO:0007669"/>
    <property type="project" value="UniProtKB-KW"/>
</dbReference>
<dbReference type="OrthoDB" id="9801430at2"/>
<comment type="similarity">
    <text evidence="9">Belongs to the peptidase M15D family.</text>
</comment>
<evidence type="ECO:0000256" key="4">
    <source>
        <dbReference type="ARBA" id="ARBA00022801"/>
    </source>
</evidence>
<keyword evidence="3 9" id="KW-0479">Metal-binding</keyword>
<evidence type="ECO:0000256" key="8">
    <source>
        <dbReference type="ARBA" id="ARBA00023316"/>
    </source>
</evidence>
<dbReference type="SUPFAM" id="SSF55166">
    <property type="entry name" value="Hedgehog/DD-peptidase"/>
    <property type="match status" value="1"/>
</dbReference>
<keyword evidence="5 9" id="KW-0862">Zinc</keyword>
<keyword evidence="6 9" id="KW-0224">Dipeptidase</keyword>
<comment type="catalytic activity">
    <reaction evidence="1 9">
        <text>D-alanyl-D-alanine + H2O = 2 D-alanine</text>
        <dbReference type="Rhea" id="RHEA:20661"/>
        <dbReference type="ChEBI" id="CHEBI:15377"/>
        <dbReference type="ChEBI" id="CHEBI:57416"/>
        <dbReference type="ChEBI" id="CHEBI:57822"/>
        <dbReference type="EC" id="3.4.13.22"/>
    </reaction>
</comment>
<name>A0A0U1QPB6_9BACL</name>
<evidence type="ECO:0000256" key="5">
    <source>
        <dbReference type="ARBA" id="ARBA00022833"/>
    </source>
</evidence>
<dbReference type="STRING" id="1069536.SINU_06925"/>
<dbReference type="GO" id="GO:0071555">
    <property type="term" value="P:cell wall organization"/>
    <property type="evidence" value="ECO:0007669"/>
    <property type="project" value="UniProtKB-KW"/>
</dbReference>
<comment type="function">
    <text evidence="9">Catalyzes hydrolysis of the D-alanyl-D-alanine dipeptide.</text>
</comment>
<dbReference type="Gene3D" id="3.30.1380.10">
    <property type="match status" value="1"/>
</dbReference>
<keyword evidence="4 9" id="KW-0378">Hydrolase</keyword>
<evidence type="ECO:0000256" key="1">
    <source>
        <dbReference type="ARBA" id="ARBA00001362"/>
    </source>
</evidence>
<feature type="binding site" evidence="9">
    <location>
        <position position="125"/>
    </location>
    <ligand>
        <name>Zn(2+)</name>
        <dbReference type="ChEBI" id="CHEBI:29105"/>
        <note>catalytic</note>
    </ligand>
</feature>
<dbReference type="Proteomes" id="UP000035553">
    <property type="component" value="Unassembled WGS sequence"/>
</dbReference>
<feature type="active site" description="Proton donor/acceptor" evidence="9">
    <location>
        <position position="188"/>
    </location>
</feature>
<dbReference type="EC" id="3.4.13.22" evidence="9"/>
<feature type="binding site" evidence="9">
    <location>
        <position position="191"/>
    </location>
    <ligand>
        <name>Zn(2+)</name>
        <dbReference type="ChEBI" id="CHEBI:29105"/>
        <note>catalytic</note>
    </ligand>
</feature>
<keyword evidence="11" id="KW-1185">Reference proteome</keyword>
<evidence type="ECO:0000256" key="2">
    <source>
        <dbReference type="ARBA" id="ARBA00022670"/>
    </source>
</evidence>
<proteinExistence type="inferred from homology"/>
<evidence type="ECO:0000313" key="11">
    <source>
        <dbReference type="Proteomes" id="UP000035553"/>
    </source>
</evidence>
<comment type="cofactor">
    <cofactor evidence="9">
        <name>Zn(2+)</name>
        <dbReference type="ChEBI" id="CHEBI:29105"/>
    </cofactor>
    <text evidence="9">Binds 1 zinc ion per subunit.</text>
</comment>
<accession>A0A0U1QPB6</accession>
<dbReference type="HAMAP" id="MF_01924">
    <property type="entry name" value="A_A_dipeptidase"/>
    <property type="match status" value="1"/>
</dbReference>
<dbReference type="InterPro" id="IPR000755">
    <property type="entry name" value="A_A_dipeptidase"/>
</dbReference>
<sequence>MMQQTFIKQSEPLVSMAGRSSKITIYPSYFLQGMPGTAEDLFLRRGVADKLLAIASQLPEGRRLVLIDGWRSLETQRFIYTQTVAQFRKAGHSEEKIKKEIPGFVAYPSTDPAKPAPHQTGAAIDLTLADEDGWLEMGTDFDDFTEVAYLDYYEGKTELSPKERQARDNRRRLKQMMEDAGFTHNPSEWWHYSYGDRSWSQEHHETQRYGGIVPEL</sequence>
<organism evidence="10 11">
    <name type="scientific">Sporolactobacillus inulinus CASD</name>
    <dbReference type="NCBI Taxonomy" id="1069536"/>
    <lineage>
        <taxon>Bacteria</taxon>
        <taxon>Bacillati</taxon>
        <taxon>Bacillota</taxon>
        <taxon>Bacilli</taxon>
        <taxon>Bacillales</taxon>
        <taxon>Sporolactobacillaceae</taxon>
        <taxon>Sporolactobacillus</taxon>
    </lineage>
</organism>
<feature type="binding site" evidence="9">
    <location>
        <position position="118"/>
    </location>
    <ligand>
        <name>Zn(2+)</name>
        <dbReference type="ChEBI" id="CHEBI:29105"/>
        <note>catalytic</note>
    </ligand>
</feature>
<dbReference type="RefSeq" id="WP_029548159.1">
    <property type="nucleotide sequence ID" value="NZ_AFVQ02000083.1"/>
</dbReference>
<protein>
    <recommendedName>
        <fullName evidence="9">D-alanyl-D-alanine dipeptidase</fullName>
        <shortName evidence="9">D-Ala-D-Ala dipeptidase</shortName>
        <ecNumber evidence="9">3.4.13.22</ecNumber>
    </recommendedName>
</protein>
<reference evidence="10 11" key="1">
    <citation type="journal article" date="2011" name="J. Bacteriol.">
        <title>Draft genome sequence of Sporolactobacillus inulinus strain CASD, an efficient D-lactic acid-producing bacterium with high-concentration lactate tolerance capability.</title>
        <authorList>
            <person name="Yu B."/>
            <person name="Su F."/>
            <person name="Wang L."/>
            <person name="Xu K."/>
            <person name="Zhao B."/>
            <person name="Xu P."/>
        </authorList>
    </citation>
    <scope>NUCLEOTIDE SEQUENCE [LARGE SCALE GENOMIC DNA]</scope>
    <source>
        <strain evidence="10 11">CASD</strain>
    </source>
</reference>
<dbReference type="GO" id="GO:0160237">
    <property type="term" value="F:D-Ala-D-Ala dipeptidase activity"/>
    <property type="evidence" value="ECO:0007669"/>
    <property type="project" value="UniProtKB-EC"/>
</dbReference>
<comment type="caution">
    <text evidence="10">The sequence shown here is derived from an EMBL/GenBank/DDBJ whole genome shotgun (WGS) entry which is preliminary data.</text>
</comment>
<keyword evidence="7 9" id="KW-0482">Metalloprotease</keyword>
<dbReference type="CDD" id="cd14843">
    <property type="entry name" value="D-Ala-D-Ala_dipeptidase_like"/>
    <property type="match status" value="1"/>
</dbReference>